<organism evidence="1 2">
    <name type="scientific">Citrus sinensis</name>
    <name type="common">Sweet orange</name>
    <name type="synonym">Citrus aurantium var. sinensis</name>
    <dbReference type="NCBI Taxonomy" id="2711"/>
    <lineage>
        <taxon>Eukaryota</taxon>
        <taxon>Viridiplantae</taxon>
        <taxon>Streptophyta</taxon>
        <taxon>Embryophyta</taxon>
        <taxon>Tracheophyta</taxon>
        <taxon>Spermatophyta</taxon>
        <taxon>Magnoliopsida</taxon>
        <taxon>eudicotyledons</taxon>
        <taxon>Gunneridae</taxon>
        <taxon>Pentapetalae</taxon>
        <taxon>rosids</taxon>
        <taxon>malvids</taxon>
        <taxon>Sapindales</taxon>
        <taxon>Rutaceae</taxon>
        <taxon>Aurantioideae</taxon>
        <taxon>Citrus</taxon>
    </lineage>
</organism>
<gene>
    <name evidence="1" type="ORF">CISIN_1g0205772mg</name>
</gene>
<evidence type="ECO:0000313" key="2">
    <source>
        <dbReference type="Proteomes" id="UP000027120"/>
    </source>
</evidence>
<evidence type="ECO:0000313" key="1">
    <source>
        <dbReference type="EMBL" id="KDO82346.1"/>
    </source>
</evidence>
<name>A0A067H460_CITSI</name>
<accession>A0A067H460</accession>
<keyword evidence="2" id="KW-1185">Reference proteome</keyword>
<dbReference type="AlphaFoldDB" id="A0A067H460"/>
<proteinExistence type="predicted"/>
<sequence length="22" mass="2701">WPYAFLDLSSPFAPLWYVNNHY</sequence>
<protein>
    <submittedName>
        <fullName evidence="1">Uncharacterized protein</fullName>
    </submittedName>
</protein>
<feature type="non-terminal residue" evidence="1">
    <location>
        <position position="1"/>
    </location>
</feature>
<reference evidence="1 2" key="1">
    <citation type="submission" date="2014-04" db="EMBL/GenBank/DDBJ databases">
        <authorList>
            <consortium name="International Citrus Genome Consortium"/>
            <person name="Gmitter F."/>
            <person name="Chen C."/>
            <person name="Farmerie W."/>
            <person name="Harkins T."/>
            <person name="Desany B."/>
            <person name="Mohiuddin M."/>
            <person name="Kodira C."/>
            <person name="Borodovsky M."/>
            <person name="Lomsadze A."/>
            <person name="Burns P."/>
            <person name="Jenkins J."/>
            <person name="Prochnik S."/>
            <person name="Shu S."/>
            <person name="Chapman J."/>
            <person name="Pitluck S."/>
            <person name="Schmutz J."/>
            <person name="Rokhsar D."/>
        </authorList>
    </citation>
    <scope>NUCLEOTIDE SEQUENCE</scope>
</reference>
<dbReference type="EMBL" id="KK784875">
    <property type="protein sequence ID" value="KDO82346.1"/>
    <property type="molecule type" value="Genomic_DNA"/>
</dbReference>
<dbReference type="Proteomes" id="UP000027120">
    <property type="component" value="Unassembled WGS sequence"/>
</dbReference>